<evidence type="ECO:0000313" key="3">
    <source>
        <dbReference type="Proteomes" id="UP000198589"/>
    </source>
</evidence>
<keyword evidence="3" id="KW-1185">Reference proteome</keyword>
<dbReference type="RefSeq" id="WP_092196050.1">
    <property type="nucleotide sequence ID" value="NZ_FOND01000004.1"/>
</dbReference>
<dbReference type="AlphaFoldDB" id="A0A1I2BG65"/>
<evidence type="ECO:0000313" key="2">
    <source>
        <dbReference type="EMBL" id="SFE55161.1"/>
    </source>
</evidence>
<dbReference type="STRING" id="1798228.SAMN05216574_104154"/>
<organism evidence="2 3">
    <name type="scientific">Blastococcus tunisiensis</name>
    <dbReference type="NCBI Taxonomy" id="1798228"/>
    <lineage>
        <taxon>Bacteria</taxon>
        <taxon>Bacillati</taxon>
        <taxon>Actinomycetota</taxon>
        <taxon>Actinomycetes</taxon>
        <taxon>Geodermatophilales</taxon>
        <taxon>Geodermatophilaceae</taxon>
        <taxon>Blastococcus</taxon>
    </lineage>
</organism>
<reference evidence="3" key="1">
    <citation type="submission" date="2016-10" db="EMBL/GenBank/DDBJ databases">
        <authorList>
            <person name="Varghese N."/>
            <person name="Submissions S."/>
        </authorList>
    </citation>
    <scope>NUCLEOTIDE SEQUENCE [LARGE SCALE GENOMIC DNA]</scope>
    <source>
        <strain evidence="3">DSM 46838</strain>
    </source>
</reference>
<gene>
    <name evidence="2" type="ORF">SAMN05216574_104154</name>
</gene>
<dbReference type="OrthoDB" id="5197650at2"/>
<dbReference type="CDD" id="cd12108">
    <property type="entry name" value="Hr-like"/>
    <property type="match status" value="1"/>
</dbReference>
<dbReference type="Gene3D" id="1.20.120.520">
    <property type="entry name" value="nmb1532 protein domain like"/>
    <property type="match status" value="1"/>
</dbReference>
<feature type="domain" description="Hemerythrin-like" evidence="1">
    <location>
        <begin position="31"/>
        <end position="162"/>
    </location>
</feature>
<sequence length="239" mass="26360">MTSTRTHGQLTLPGQAAAPDGPVDLTPMFLMHHAFRRDLAAFTAAVDATPVTDRRTWRALDLRWRRFATVLHHHHTGEDRYIWPALLAAVTDGGTAADRATLDAMAAEHGEIDPMLEACARGFATLAERADEAARAALADDLTRTRERLGSHLGHEERDALALVQRFLTPEDWAGLDEQVSSGYPARLIPFTLAWIMYGLPAEGRAAAAGFLGRAAVMLWSVAFRRAFERTERAAFRYA</sequence>
<dbReference type="Pfam" id="PF01814">
    <property type="entry name" value="Hemerythrin"/>
    <property type="match status" value="1"/>
</dbReference>
<dbReference type="Proteomes" id="UP000198589">
    <property type="component" value="Unassembled WGS sequence"/>
</dbReference>
<proteinExistence type="predicted"/>
<evidence type="ECO:0000259" key="1">
    <source>
        <dbReference type="Pfam" id="PF01814"/>
    </source>
</evidence>
<dbReference type="EMBL" id="FOND01000004">
    <property type="protein sequence ID" value="SFE55161.1"/>
    <property type="molecule type" value="Genomic_DNA"/>
</dbReference>
<protein>
    <submittedName>
        <fullName evidence="2">Hemerythrin HHE cation binding domain-containing protein</fullName>
    </submittedName>
</protein>
<dbReference type="InterPro" id="IPR012312">
    <property type="entry name" value="Hemerythrin-like"/>
</dbReference>
<accession>A0A1I2BG65</accession>
<name>A0A1I2BG65_9ACTN</name>